<evidence type="ECO:0000313" key="1">
    <source>
        <dbReference type="EMBL" id="MET4570781.1"/>
    </source>
</evidence>
<evidence type="ECO:0000313" key="2">
    <source>
        <dbReference type="Proteomes" id="UP001549251"/>
    </source>
</evidence>
<protein>
    <recommendedName>
        <fullName evidence="3">DUF4440 domain-containing protein</fullName>
    </recommendedName>
</protein>
<dbReference type="EMBL" id="JBEPSD010000003">
    <property type="protein sequence ID" value="MET4570781.1"/>
    <property type="molecule type" value="Genomic_DNA"/>
</dbReference>
<dbReference type="Proteomes" id="UP001549251">
    <property type="component" value="Unassembled WGS sequence"/>
</dbReference>
<evidence type="ECO:0008006" key="3">
    <source>
        <dbReference type="Google" id="ProtNLM"/>
    </source>
</evidence>
<dbReference type="RefSeq" id="WP_354552337.1">
    <property type="nucleotide sequence ID" value="NZ_JBEPSD010000003.1"/>
</dbReference>
<accession>A0ABV2Q0F1</accession>
<name>A0ABV2Q0F1_9GAMM</name>
<gene>
    <name evidence="1" type="ORF">ABIE04_003160</name>
</gene>
<proteinExistence type="predicted"/>
<keyword evidence="2" id="KW-1185">Reference proteome</keyword>
<reference evidence="1 2" key="1">
    <citation type="submission" date="2024-06" db="EMBL/GenBank/DDBJ databases">
        <title>Sorghum-associated microbial communities from plants grown in Nebraska, USA.</title>
        <authorList>
            <person name="Schachtman D."/>
        </authorList>
    </citation>
    <scope>NUCLEOTIDE SEQUENCE [LARGE SCALE GENOMIC DNA]</scope>
    <source>
        <strain evidence="1 2">1757</strain>
    </source>
</reference>
<sequence>MDLAQKSDVEILAVAAPIMDNLMDASTAIDYERHTRDFTERAKSVLSKDALQSICEQYQSTKGFFAEREFVAAFKRPESVAVVWRQRFTKVPGEFVAELVLVQREGRYLVDHVMVF</sequence>
<organism evidence="1 2">
    <name type="scientific">Rhodanobacter soli</name>
    <dbReference type="NCBI Taxonomy" id="590609"/>
    <lineage>
        <taxon>Bacteria</taxon>
        <taxon>Pseudomonadati</taxon>
        <taxon>Pseudomonadota</taxon>
        <taxon>Gammaproteobacteria</taxon>
        <taxon>Lysobacterales</taxon>
        <taxon>Rhodanobacteraceae</taxon>
        <taxon>Rhodanobacter</taxon>
    </lineage>
</organism>
<comment type="caution">
    <text evidence="1">The sequence shown here is derived from an EMBL/GenBank/DDBJ whole genome shotgun (WGS) entry which is preliminary data.</text>
</comment>